<accession>A0ACB7Y2D9</accession>
<organism evidence="1 2">
    <name type="scientific">Vaccinium darrowii</name>
    <dbReference type="NCBI Taxonomy" id="229202"/>
    <lineage>
        <taxon>Eukaryota</taxon>
        <taxon>Viridiplantae</taxon>
        <taxon>Streptophyta</taxon>
        <taxon>Embryophyta</taxon>
        <taxon>Tracheophyta</taxon>
        <taxon>Spermatophyta</taxon>
        <taxon>Magnoliopsida</taxon>
        <taxon>eudicotyledons</taxon>
        <taxon>Gunneridae</taxon>
        <taxon>Pentapetalae</taxon>
        <taxon>asterids</taxon>
        <taxon>Ericales</taxon>
        <taxon>Ericaceae</taxon>
        <taxon>Vaccinioideae</taxon>
        <taxon>Vaccinieae</taxon>
        <taxon>Vaccinium</taxon>
    </lineage>
</organism>
<name>A0ACB7Y2D9_9ERIC</name>
<protein>
    <submittedName>
        <fullName evidence="1">Uncharacterized protein</fullName>
    </submittedName>
</protein>
<comment type="caution">
    <text evidence="1">The sequence shown here is derived from an EMBL/GenBank/DDBJ whole genome shotgun (WGS) entry which is preliminary data.</text>
</comment>
<proteinExistence type="predicted"/>
<keyword evidence="2" id="KW-1185">Reference proteome</keyword>
<evidence type="ECO:0000313" key="1">
    <source>
        <dbReference type="EMBL" id="KAH7847160.1"/>
    </source>
</evidence>
<gene>
    <name evidence="1" type="ORF">Vadar_022655</name>
</gene>
<reference evidence="1 2" key="1">
    <citation type="journal article" date="2021" name="Hortic Res">
        <title>High-quality reference genome and annotation aids understanding of berry development for evergreen blueberry (Vaccinium darrowii).</title>
        <authorList>
            <person name="Yu J."/>
            <person name="Hulse-Kemp A.M."/>
            <person name="Babiker E."/>
            <person name="Staton M."/>
        </authorList>
    </citation>
    <scope>NUCLEOTIDE SEQUENCE [LARGE SCALE GENOMIC DNA]</scope>
    <source>
        <strain evidence="2">cv. NJ 8807/NJ 8810</strain>
        <tissue evidence="1">Young leaf</tissue>
    </source>
</reference>
<dbReference type="EMBL" id="CM037155">
    <property type="protein sequence ID" value="KAH7847160.1"/>
    <property type="molecule type" value="Genomic_DNA"/>
</dbReference>
<sequence>MGKVKLGKQSEAATVNLVTPSPSNSYSDSDEGREEVQDQSYESPTSQDHIPRSGKPKLTQLSPSTPSPSSTVKGKKHSWECEKTKKMPFASKSKHAVSDHAGKPMSCKRSKSAIIGLHSPVKVNTPAMIRAEEILSSLGSEFPSFAKPMVRSHVSSCFWMGLPVPFSKSHLPKKDTSLILEDESGQEFEVKYIQGRWGLSGGWRTFAMEHKLLEGDVLIFQLVEPNRLKVFIVRANDLTEVDGALGLLNLDARVKQDDTEKDDAENGTVALDNKKRRRPKSLPVATVKKSKASIQKPLPKLTESVEQIENGHKDVGAELLVGPRFSSSEIRFRDVKSFKHFNILVDGLSIDSEIPKNIRVKYFNLCRSRNTLLHAQVFHGLHINLVAGIISETVSIADAIRACKLTTSQDEFKVWEKSLKAFELMGMNVGFLRARLQHLVSLVIETEVAEDIRKYADAKTGKVKADDEIQNLEAKVVKLKAASRKYGAVIEALKYKAEGYEHKFQEVVDAPW</sequence>
<evidence type="ECO:0000313" key="2">
    <source>
        <dbReference type="Proteomes" id="UP000828048"/>
    </source>
</evidence>
<dbReference type="Proteomes" id="UP000828048">
    <property type="component" value="Chromosome 5"/>
</dbReference>